<feature type="region of interest" description="Disordered" evidence="1">
    <location>
        <begin position="440"/>
        <end position="467"/>
    </location>
</feature>
<feature type="compositionally biased region" description="Basic and acidic residues" evidence="1">
    <location>
        <begin position="353"/>
        <end position="363"/>
    </location>
</feature>
<feature type="region of interest" description="Disordered" evidence="1">
    <location>
        <begin position="208"/>
        <end position="330"/>
    </location>
</feature>
<feature type="compositionally biased region" description="Basic and acidic residues" evidence="1">
    <location>
        <begin position="708"/>
        <end position="718"/>
    </location>
</feature>
<comment type="caution">
    <text evidence="2">The sequence shown here is derived from an EMBL/GenBank/DDBJ whole genome shotgun (WGS) entry which is preliminary data.</text>
</comment>
<feature type="compositionally biased region" description="Low complexity" evidence="1">
    <location>
        <begin position="628"/>
        <end position="639"/>
    </location>
</feature>
<feature type="compositionally biased region" description="Acidic residues" evidence="1">
    <location>
        <begin position="364"/>
        <end position="380"/>
    </location>
</feature>
<accession>A0A1X2I3X7</accession>
<feature type="compositionally biased region" description="Acidic residues" evidence="1">
    <location>
        <begin position="283"/>
        <end position="302"/>
    </location>
</feature>
<evidence type="ECO:0000313" key="2">
    <source>
        <dbReference type="EMBL" id="ORZ08898.1"/>
    </source>
</evidence>
<feature type="compositionally biased region" description="Polar residues" evidence="1">
    <location>
        <begin position="671"/>
        <end position="681"/>
    </location>
</feature>
<feature type="compositionally biased region" description="Low complexity" evidence="1">
    <location>
        <begin position="649"/>
        <end position="670"/>
    </location>
</feature>
<dbReference type="PANTHER" id="PTHR36911:SF3">
    <property type="entry name" value="GATA ZINC FINGER DOMAIN-CONTAINING PROTEIN 4-RELATED"/>
    <property type="match status" value="1"/>
</dbReference>
<feature type="compositionally biased region" description="Low complexity" evidence="1">
    <location>
        <begin position="210"/>
        <end position="243"/>
    </location>
</feature>
<dbReference type="AlphaFoldDB" id="A0A1X2I3X7"/>
<keyword evidence="3" id="KW-1185">Reference proteome</keyword>
<feature type="region of interest" description="Disordered" evidence="1">
    <location>
        <begin position="48"/>
        <end position="101"/>
    </location>
</feature>
<evidence type="ECO:0000313" key="3">
    <source>
        <dbReference type="Proteomes" id="UP000193560"/>
    </source>
</evidence>
<dbReference type="EMBL" id="MCGE01000029">
    <property type="protein sequence ID" value="ORZ08898.1"/>
    <property type="molecule type" value="Genomic_DNA"/>
</dbReference>
<sequence>MALGDFGSALFCVGSTKKALCVTVALKILTCHRILQHNKLENIVVMSTRTNTPPPENELPKLDPLPSLSMPAIQPSNAESSTSPPPVPAPSTHRRRRHTINRPDAASALLTESDEGETDDQTLDRISGILSNLIQEANEAVQNNGSTTNRRRSATSTLMKDRRRHSMYSPSQPVDSVIPCRSKSISRLPRPTRQQQYNYTWFHDHLSNGSSSSSISPTPLFSPTPIIESPTTSSSVEQQQYQHQQEHDSEYMEYQDTQTDREDEDGISDRQTINSASPVDNLENPDTDQQTDSDDGFTDDETQQARDNDELQQQEISHVSTKRRHTLPRSDPLIESLRRLDTSMALVESLSRDLAEEMRQPHQDDEEEEEEEEEKEEEIETAATVTATAAKDSVRPTSFISSTSTSKLTLLLLPLLHIPHALITTVFDTLATPGSTNTTTWNFSSPSPSSSSSFVNHTSSSSSSPSSLSGMIAWTFFFALANMVISWSGVTAPHDFIQQQKQQQRLASSPLPRQTLSDQQPRMNLAVRPRRLSLPGSYRSVNNNSTDENPAKVIMDISKAIINNNNSNNNNSNSDTNSNRMVRFKRPAPINTTLCVKKSSSSTYSVRRTTTTTTTTIKRSMSKKRMDNNNNNNNKNKNNNRNEHHQHQQKQQQLRQLQQLQKQVQQARRLSSTYMDASKNSNDTSFTLAIQRSRIWKQQQHLRHQRLRRPDYLLKKPDPVNSKLSLPPPPPPPPRQQQQHHDPFRTLHRRYSF</sequence>
<dbReference type="PANTHER" id="PTHR36911">
    <property type="entry name" value="LIM ZINC-BINDING DOMAIN-CONTAINING PROTEIN-RELATED"/>
    <property type="match status" value="1"/>
</dbReference>
<feature type="compositionally biased region" description="Polar residues" evidence="1">
    <location>
        <begin position="269"/>
        <end position="278"/>
    </location>
</feature>
<feature type="compositionally biased region" description="Low complexity" evidence="1">
    <location>
        <begin position="563"/>
        <end position="579"/>
    </location>
</feature>
<feature type="compositionally biased region" description="Low complexity" evidence="1">
    <location>
        <begin position="597"/>
        <end position="619"/>
    </location>
</feature>
<feature type="region of interest" description="Disordered" evidence="1">
    <location>
        <begin position="501"/>
        <end position="520"/>
    </location>
</feature>
<feature type="region of interest" description="Disordered" evidence="1">
    <location>
        <begin position="140"/>
        <end position="192"/>
    </location>
</feature>
<gene>
    <name evidence="2" type="ORF">BCR42DRAFT_455249</name>
</gene>
<feature type="region of interest" description="Disordered" evidence="1">
    <location>
        <begin position="563"/>
        <end position="681"/>
    </location>
</feature>
<protein>
    <submittedName>
        <fullName evidence="2">Uncharacterized protein</fullName>
    </submittedName>
</protein>
<organism evidence="2 3">
    <name type="scientific">Absidia repens</name>
    <dbReference type="NCBI Taxonomy" id="90262"/>
    <lineage>
        <taxon>Eukaryota</taxon>
        <taxon>Fungi</taxon>
        <taxon>Fungi incertae sedis</taxon>
        <taxon>Mucoromycota</taxon>
        <taxon>Mucoromycotina</taxon>
        <taxon>Mucoromycetes</taxon>
        <taxon>Mucorales</taxon>
        <taxon>Cunninghamellaceae</taxon>
        <taxon>Absidia</taxon>
    </lineage>
</organism>
<evidence type="ECO:0000256" key="1">
    <source>
        <dbReference type="SAM" id="MobiDB-lite"/>
    </source>
</evidence>
<reference evidence="2 3" key="1">
    <citation type="submission" date="2016-07" db="EMBL/GenBank/DDBJ databases">
        <title>Pervasive Adenine N6-methylation of Active Genes in Fungi.</title>
        <authorList>
            <consortium name="DOE Joint Genome Institute"/>
            <person name="Mondo S.J."/>
            <person name="Dannebaum R.O."/>
            <person name="Kuo R.C."/>
            <person name="Labutti K."/>
            <person name="Haridas S."/>
            <person name="Kuo A."/>
            <person name="Salamov A."/>
            <person name="Ahrendt S.R."/>
            <person name="Lipzen A."/>
            <person name="Sullivan W."/>
            <person name="Andreopoulos W.B."/>
            <person name="Clum A."/>
            <person name="Lindquist E."/>
            <person name="Daum C."/>
            <person name="Ramamoorthy G.K."/>
            <person name="Gryganskyi A."/>
            <person name="Culley D."/>
            <person name="Magnuson J.K."/>
            <person name="James T.Y."/>
            <person name="O'Malley M.A."/>
            <person name="Stajich J.E."/>
            <person name="Spatafora J.W."/>
            <person name="Visel A."/>
            <person name="Grigoriev I.V."/>
        </authorList>
    </citation>
    <scope>NUCLEOTIDE SEQUENCE [LARGE SCALE GENOMIC DNA]</scope>
    <source>
        <strain evidence="2 3">NRRL 1336</strain>
    </source>
</reference>
<feature type="region of interest" description="Disordered" evidence="1">
    <location>
        <begin position="353"/>
        <end position="382"/>
    </location>
</feature>
<feature type="region of interest" description="Disordered" evidence="1">
    <location>
        <begin position="702"/>
        <end position="753"/>
    </location>
</feature>
<proteinExistence type="predicted"/>
<dbReference type="Proteomes" id="UP000193560">
    <property type="component" value="Unassembled WGS sequence"/>
</dbReference>
<dbReference type="OrthoDB" id="2287922at2759"/>
<feature type="compositionally biased region" description="Polar residues" evidence="1">
    <location>
        <begin position="505"/>
        <end position="520"/>
    </location>
</feature>
<name>A0A1X2I3X7_9FUNG</name>
<feature type="compositionally biased region" description="Pro residues" evidence="1">
    <location>
        <begin position="726"/>
        <end position="735"/>
    </location>
</feature>